<dbReference type="Gene3D" id="3.10.290.10">
    <property type="entry name" value="RNA-binding S4 domain"/>
    <property type="match status" value="1"/>
</dbReference>
<accession>A0ABT2T8R9</accession>
<dbReference type="InterPro" id="IPR006145">
    <property type="entry name" value="PsdUridine_synth_RsuA/RluA"/>
</dbReference>
<comment type="similarity">
    <text evidence="1 5">Belongs to the pseudouridine synthase RsuA family.</text>
</comment>
<keyword evidence="3 5" id="KW-0413">Isomerase</keyword>
<protein>
    <recommendedName>
        <fullName evidence="5">Pseudouridine synthase</fullName>
        <ecNumber evidence="5">5.4.99.-</ecNumber>
    </recommendedName>
</protein>
<dbReference type="Pfam" id="PF00849">
    <property type="entry name" value="PseudoU_synth_2"/>
    <property type="match status" value="1"/>
</dbReference>
<dbReference type="InterPro" id="IPR000748">
    <property type="entry name" value="PsdUridine_synth_RsuA/RluB/E/F"/>
</dbReference>
<dbReference type="PROSITE" id="PS50889">
    <property type="entry name" value="S4"/>
    <property type="match status" value="1"/>
</dbReference>
<comment type="caution">
    <text evidence="7">The sequence shown here is derived from an EMBL/GenBank/DDBJ whole genome shotgun (WGS) entry which is preliminary data.</text>
</comment>
<dbReference type="Proteomes" id="UP001652394">
    <property type="component" value="Unassembled WGS sequence"/>
</dbReference>
<dbReference type="CDD" id="cd00165">
    <property type="entry name" value="S4"/>
    <property type="match status" value="1"/>
</dbReference>
<evidence type="ECO:0000256" key="5">
    <source>
        <dbReference type="RuleBase" id="RU003887"/>
    </source>
</evidence>
<dbReference type="RefSeq" id="WP_059069560.1">
    <property type="nucleotide sequence ID" value="NZ_JAOQJX010000003.1"/>
</dbReference>
<dbReference type="SUPFAM" id="SSF55120">
    <property type="entry name" value="Pseudouridine synthase"/>
    <property type="match status" value="1"/>
</dbReference>
<dbReference type="NCBIfam" id="TIGR00093">
    <property type="entry name" value="pseudouridine synthase"/>
    <property type="match status" value="1"/>
</dbReference>
<dbReference type="SUPFAM" id="SSF55174">
    <property type="entry name" value="Alpha-L RNA-binding motif"/>
    <property type="match status" value="1"/>
</dbReference>
<evidence type="ECO:0000256" key="3">
    <source>
        <dbReference type="ARBA" id="ARBA00023235"/>
    </source>
</evidence>
<keyword evidence="8" id="KW-1185">Reference proteome</keyword>
<dbReference type="PANTHER" id="PTHR47683:SF4">
    <property type="entry name" value="PSEUDOURIDINE SYNTHASE"/>
    <property type="match status" value="1"/>
</dbReference>
<dbReference type="CDD" id="cd02553">
    <property type="entry name" value="PseudoU_synth_RsuA"/>
    <property type="match status" value="1"/>
</dbReference>
<dbReference type="InterPro" id="IPR050343">
    <property type="entry name" value="RsuA_PseudoU_synthase"/>
</dbReference>
<reference evidence="7 8" key="1">
    <citation type="journal article" date="2021" name="ISME Commun">
        <title>Automated analysis of genomic sequences facilitates high-throughput and comprehensive description of bacteria.</title>
        <authorList>
            <person name="Hitch T.C.A."/>
        </authorList>
    </citation>
    <scope>NUCLEOTIDE SEQUENCE [LARGE SCALE GENOMIC DNA]</scope>
    <source>
        <strain evidence="7 8">H2_18</strain>
    </source>
</reference>
<proteinExistence type="inferred from homology"/>
<evidence type="ECO:0000313" key="8">
    <source>
        <dbReference type="Proteomes" id="UP001652394"/>
    </source>
</evidence>
<name>A0ABT2T8R9_9FIRM</name>
<dbReference type="PANTHER" id="PTHR47683">
    <property type="entry name" value="PSEUDOURIDINE SYNTHASE FAMILY PROTEIN-RELATED"/>
    <property type="match status" value="1"/>
</dbReference>
<evidence type="ECO:0000256" key="4">
    <source>
        <dbReference type="PROSITE-ProRule" id="PRU00182"/>
    </source>
</evidence>
<keyword evidence="2 4" id="KW-0694">RNA-binding</keyword>
<dbReference type="Pfam" id="PF01479">
    <property type="entry name" value="S4"/>
    <property type="match status" value="1"/>
</dbReference>
<gene>
    <name evidence="7" type="ORF">OCV51_03120</name>
</gene>
<dbReference type="InterPro" id="IPR036986">
    <property type="entry name" value="S4_RNA-bd_sf"/>
</dbReference>
<dbReference type="InterPro" id="IPR018496">
    <property type="entry name" value="PsdUridine_synth_RsuA/RluB_CS"/>
</dbReference>
<dbReference type="InterPro" id="IPR002942">
    <property type="entry name" value="S4_RNA-bd"/>
</dbReference>
<evidence type="ECO:0000256" key="1">
    <source>
        <dbReference type="ARBA" id="ARBA00008348"/>
    </source>
</evidence>
<feature type="domain" description="RNA-binding S4" evidence="6">
    <location>
        <begin position="3"/>
        <end position="66"/>
    </location>
</feature>
<dbReference type="EC" id="5.4.99.-" evidence="5"/>
<dbReference type="InterPro" id="IPR020103">
    <property type="entry name" value="PsdUridine_synth_cat_dom_sf"/>
</dbReference>
<sequence length="234" mass="26489">MKIRLDKYLADMTAAARSEVKKQIAKGLVKVDGQTVRRPEAKVDTKESIVCLEGTQISYTSFVYYMMNKPSGVVSATQDKSEKTVLSLMEAPRKDLFPAGRLDKDTEGLLLLTNDGGFAHRILSPKKHVDKIYYAKIEGPVTEADVDVFAEGMDIGEKRRTLPGKLKILFSGEISEIELTIQEGKFHQVKRMFQAIGKRVLYLKRIQMGNLRLDETLKPGEYRELTEEEKEKLC</sequence>
<evidence type="ECO:0000313" key="7">
    <source>
        <dbReference type="EMBL" id="MCU6746657.1"/>
    </source>
</evidence>
<dbReference type="InterPro" id="IPR042092">
    <property type="entry name" value="PsdUridine_s_RsuA/RluB/E/F_cat"/>
</dbReference>
<evidence type="ECO:0000256" key="2">
    <source>
        <dbReference type="ARBA" id="ARBA00022884"/>
    </source>
</evidence>
<dbReference type="SMART" id="SM00363">
    <property type="entry name" value="S4"/>
    <property type="match status" value="1"/>
</dbReference>
<dbReference type="Gene3D" id="3.30.70.580">
    <property type="entry name" value="Pseudouridine synthase I, catalytic domain, N-terminal subdomain"/>
    <property type="match status" value="1"/>
</dbReference>
<dbReference type="EMBL" id="JAOQJX010000003">
    <property type="protein sequence ID" value="MCU6746657.1"/>
    <property type="molecule type" value="Genomic_DNA"/>
</dbReference>
<dbReference type="PROSITE" id="PS01149">
    <property type="entry name" value="PSI_RSU"/>
    <property type="match status" value="1"/>
</dbReference>
<evidence type="ECO:0000259" key="6">
    <source>
        <dbReference type="SMART" id="SM00363"/>
    </source>
</evidence>
<dbReference type="InterPro" id="IPR020094">
    <property type="entry name" value="TruA/RsuA/RluB/E/F_N"/>
</dbReference>
<dbReference type="Gene3D" id="3.30.70.1560">
    <property type="entry name" value="Alpha-L RNA-binding motif"/>
    <property type="match status" value="1"/>
</dbReference>
<organism evidence="7 8">
    <name type="scientific">Faecalicatena acetigenes</name>
    <dbReference type="NCBI Taxonomy" id="2981790"/>
    <lineage>
        <taxon>Bacteria</taxon>
        <taxon>Bacillati</taxon>
        <taxon>Bacillota</taxon>
        <taxon>Clostridia</taxon>
        <taxon>Lachnospirales</taxon>
        <taxon>Lachnospiraceae</taxon>
        <taxon>Faecalicatena</taxon>
    </lineage>
</organism>